<name>A0A6L8LG29_9RHOB</name>
<dbReference type="InterPro" id="IPR000595">
    <property type="entry name" value="cNMP-bd_dom"/>
</dbReference>
<dbReference type="Proteomes" id="UP000479043">
    <property type="component" value="Unassembled WGS sequence"/>
</dbReference>
<dbReference type="PROSITE" id="PS50042">
    <property type="entry name" value="CNMP_BINDING_3"/>
    <property type="match status" value="1"/>
</dbReference>
<reference evidence="2 3" key="1">
    <citation type="submission" date="2020-01" db="EMBL/GenBank/DDBJ databases">
        <authorList>
            <person name="Chen S."/>
        </authorList>
    </citation>
    <scope>NUCLEOTIDE SEQUENCE [LARGE SCALE GENOMIC DNA]</scope>
    <source>
        <strain evidence="2 3">GS-10</strain>
    </source>
</reference>
<comment type="caution">
    <text evidence="2">The sequence shown here is derived from an EMBL/GenBank/DDBJ whole genome shotgun (WGS) entry which is preliminary data.</text>
</comment>
<gene>
    <name evidence="2" type="ORF">GR167_06980</name>
</gene>
<proteinExistence type="predicted"/>
<dbReference type="EMBL" id="WWEN01000003">
    <property type="protein sequence ID" value="MYM55041.1"/>
    <property type="molecule type" value="Genomic_DNA"/>
</dbReference>
<accession>A0A6L8LG29</accession>
<dbReference type="SUPFAM" id="SSF51206">
    <property type="entry name" value="cAMP-binding domain-like"/>
    <property type="match status" value="1"/>
</dbReference>
<sequence>MSDPISRLFETAQPVAIVAGDSLFHVGDPVRRVYCVSSGCLALRRVAETGAEMIMQTARDGDVLAEASVYSDAYHCDGIALEDSLCKVLPKPVFLDLLSRDAALERAWVSHLARGIQAARARAEIRGLKTVAQRLDMWLALNGDLPGKGGRSALAAELGVSREALYREIARRRS</sequence>
<dbReference type="RefSeq" id="WP_160972754.1">
    <property type="nucleotide sequence ID" value="NZ_WWEN01000003.1"/>
</dbReference>
<keyword evidence="3" id="KW-1185">Reference proteome</keyword>
<dbReference type="Gene3D" id="2.60.120.10">
    <property type="entry name" value="Jelly Rolls"/>
    <property type="match status" value="1"/>
</dbReference>
<dbReference type="Pfam" id="PF00027">
    <property type="entry name" value="cNMP_binding"/>
    <property type="match status" value="1"/>
</dbReference>
<dbReference type="AlphaFoldDB" id="A0A6L8LG29"/>
<evidence type="ECO:0000259" key="1">
    <source>
        <dbReference type="PROSITE" id="PS50042"/>
    </source>
</evidence>
<feature type="domain" description="Cyclic nucleotide-binding" evidence="1">
    <location>
        <begin position="1"/>
        <end position="115"/>
    </location>
</feature>
<protein>
    <submittedName>
        <fullName evidence="2">Cyclic nucleotide-binding domain-containing protein</fullName>
    </submittedName>
</protein>
<evidence type="ECO:0000313" key="2">
    <source>
        <dbReference type="EMBL" id="MYM55041.1"/>
    </source>
</evidence>
<organism evidence="2 3">
    <name type="scientific">Thalassovita mangrovi</name>
    <dbReference type="NCBI Taxonomy" id="2692236"/>
    <lineage>
        <taxon>Bacteria</taxon>
        <taxon>Pseudomonadati</taxon>
        <taxon>Pseudomonadota</taxon>
        <taxon>Alphaproteobacteria</taxon>
        <taxon>Rhodobacterales</taxon>
        <taxon>Roseobacteraceae</taxon>
        <taxon>Thalassovita</taxon>
    </lineage>
</organism>
<dbReference type="InterPro" id="IPR018490">
    <property type="entry name" value="cNMP-bd_dom_sf"/>
</dbReference>
<dbReference type="CDD" id="cd00038">
    <property type="entry name" value="CAP_ED"/>
    <property type="match status" value="1"/>
</dbReference>
<dbReference type="InterPro" id="IPR014710">
    <property type="entry name" value="RmlC-like_jellyroll"/>
</dbReference>
<dbReference type="SMART" id="SM00100">
    <property type="entry name" value="cNMP"/>
    <property type="match status" value="1"/>
</dbReference>
<evidence type="ECO:0000313" key="3">
    <source>
        <dbReference type="Proteomes" id="UP000479043"/>
    </source>
</evidence>